<comment type="caution">
    <text evidence="8">The sequence shown here is derived from an EMBL/GenBank/DDBJ whole genome shotgun (WGS) entry which is preliminary data.</text>
</comment>
<evidence type="ECO:0000256" key="4">
    <source>
        <dbReference type="ARBA" id="ARBA00023136"/>
    </source>
</evidence>
<name>A0ABP0VM09_9BRYO</name>
<keyword evidence="9" id="KW-1185">Reference proteome</keyword>
<feature type="region of interest" description="Disordered" evidence="5">
    <location>
        <begin position="242"/>
        <end position="263"/>
    </location>
</feature>
<dbReference type="PANTHER" id="PTHR24027:SF438">
    <property type="entry name" value="CADHERIN 23"/>
    <property type="match status" value="1"/>
</dbReference>
<keyword evidence="2" id="KW-0677">Repeat</keyword>
<evidence type="ECO:0000256" key="5">
    <source>
        <dbReference type="SAM" id="MobiDB-lite"/>
    </source>
</evidence>
<dbReference type="InterPro" id="IPR039808">
    <property type="entry name" value="Cadherin"/>
</dbReference>
<sequence length="502" mass="54762">MEIQIGSVDEYSPRFTSESYQFKVITSNGVSQVKVGQVLASDADSGPDGKVIYTLRSSSPTNAVDYFSVNSTSGLIYMTTAGLEFQRHFSLIISATSGRPHSLSALTVVEINVSLFNDNPDISGVMKAEDSSNTTPSTTTSLPGWILFLIVLLMLLTLVLLVSIVVIRLHQHQHQQQLMSGHVRHMGSHNIGSLLRKIGPVGGTDANLSTYHSHHTSHYGSAPPAPPCYNDVTLSSSAVLGNAEGHSASSGRGSAEDEDEVEADLDDVDEEIRMINEGGNYYGDGDESNEDITTTAEYLARLGVINHHEEEQEESSIALEDEEEDVVLDELGNINSPRFNSVRGHQRNLIIPQTQADEWPSMCGSLSSIVHSEEELSGSYNWDYLQHWGPKYQPLVSVFAEIARLKANNGEQEDITTIEAQMVAENGSTRSSSTASSSNHQKSSHHHHLPIHMSHKVSHSSPSTLQNPMSSCFQTLNSSQTVSAIHENDLNNGLTVDEEIRI</sequence>
<reference evidence="8" key="1">
    <citation type="submission" date="2024-02" db="EMBL/GenBank/DDBJ databases">
        <authorList>
            <consortium name="ELIXIR-Norway"/>
            <consortium name="Elixir Norway"/>
        </authorList>
    </citation>
    <scope>NUCLEOTIDE SEQUENCE</scope>
</reference>
<dbReference type="EMBL" id="CAXAQS010000983">
    <property type="protein sequence ID" value="CAK9254115.1"/>
    <property type="molecule type" value="Genomic_DNA"/>
</dbReference>
<organism evidence="8 9">
    <name type="scientific">Sphagnum jensenii</name>
    <dbReference type="NCBI Taxonomy" id="128206"/>
    <lineage>
        <taxon>Eukaryota</taxon>
        <taxon>Viridiplantae</taxon>
        <taxon>Streptophyta</taxon>
        <taxon>Embryophyta</taxon>
        <taxon>Bryophyta</taxon>
        <taxon>Sphagnophytina</taxon>
        <taxon>Sphagnopsida</taxon>
        <taxon>Sphagnales</taxon>
        <taxon>Sphagnaceae</taxon>
        <taxon>Sphagnum</taxon>
    </lineage>
</organism>
<keyword evidence="6" id="KW-1133">Transmembrane helix</keyword>
<evidence type="ECO:0000256" key="1">
    <source>
        <dbReference type="ARBA" id="ARBA00004370"/>
    </source>
</evidence>
<dbReference type="SUPFAM" id="SSF90112">
    <property type="entry name" value="Neurotransmitter-gated ion-channel transmembrane pore"/>
    <property type="match status" value="1"/>
</dbReference>
<evidence type="ECO:0000313" key="8">
    <source>
        <dbReference type="EMBL" id="CAK9254115.1"/>
    </source>
</evidence>
<feature type="transmembrane region" description="Helical" evidence="6">
    <location>
        <begin position="145"/>
        <end position="169"/>
    </location>
</feature>
<evidence type="ECO:0000259" key="7">
    <source>
        <dbReference type="PROSITE" id="PS50268"/>
    </source>
</evidence>
<keyword evidence="6" id="KW-0812">Transmembrane</keyword>
<dbReference type="PANTHER" id="PTHR24027">
    <property type="entry name" value="CADHERIN-23"/>
    <property type="match status" value="1"/>
</dbReference>
<dbReference type="InterPro" id="IPR015919">
    <property type="entry name" value="Cadherin-like_sf"/>
</dbReference>
<comment type="subcellular location">
    <subcellularLocation>
        <location evidence="1">Membrane</location>
    </subcellularLocation>
</comment>
<proteinExistence type="predicted"/>
<dbReference type="Gene3D" id="2.60.40.60">
    <property type="entry name" value="Cadherins"/>
    <property type="match status" value="1"/>
</dbReference>
<evidence type="ECO:0000256" key="3">
    <source>
        <dbReference type="ARBA" id="ARBA00022837"/>
    </source>
</evidence>
<evidence type="ECO:0000256" key="2">
    <source>
        <dbReference type="ARBA" id="ARBA00022737"/>
    </source>
</evidence>
<gene>
    <name evidence="8" type="ORF">CSSPJE1EN1_LOCUS29493</name>
</gene>
<dbReference type="CDD" id="cd11304">
    <property type="entry name" value="Cadherin_repeat"/>
    <property type="match status" value="1"/>
</dbReference>
<evidence type="ECO:0000256" key="6">
    <source>
        <dbReference type="SAM" id="Phobius"/>
    </source>
</evidence>
<dbReference type="SMART" id="SM00112">
    <property type="entry name" value="CA"/>
    <property type="match status" value="1"/>
</dbReference>
<dbReference type="PROSITE" id="PS50268">
    <property type="entry name" value="CADHERIN_2"/>
    <property type="match status" value="1"/>
</dbReference>
<keyword evidence="4 6" id="KW-0472">Membrane</keyword>
<accession>A0ABP0VM09</accession>
<keyword evidence="3" id="KW-0106">Calcium</keyword>
<feature type="region of interest" description="Disordered" evidence="5">
    <location>
        <begin position="425"/>
        <end position="448"/>
    </location>
</feature>
<dbReference type="InterPro" id="IPR002126">
    <property type="entry name" value="Cadherin-like_dom"/>
</dbReference>
<feature type="domain" description="Cadherin" evidence="7">
    <location>
        <begin position="16"/>
        <end position="122"/>
    </location>
</feature>
<feature type="compositionally biased region" description="Low complexity" evidence="5">
    <location>
        <begin position="431"/>
        <end position="441"/>
    </location>
</feature>
<protein>
    <recommendedName>
        <fullName evidence="7">Cadherin domain-containing protein</fullName>
    </recommendedName>
</protein>
<dbReference type="InterPro" id="IPR036719">
    <property type="entry name" value="Neuro-gated_channel_TM_sf"/>
</dbReference>
<dbReference type="Gene3D" id="4.10.900.10">
    <property type="entry name" value="TCF3-CBD (Catenin binding domain)"/>
    <property type="match status" value="1"/>
</dbReference>
<dbReference type="Proteomes" id="UP001497444">
    <property type="component" value="Unassembled WGS sequence"/>
</dbReference>
<dbReference type="InterPro" id="IPR027397">
    <property type="entry name" value="Catenin-bd_sf"/>
</dbReference>
<dbReference type="Pfam" id="PF00028">
    <property type="entry name" value="Cadherin"/>
    <property type="match status" value="1"/>
</dbReference>
<dbReference type="SUPFAM" id="SSF49313">
    <property type="entry name" value="Cadherin-like"/>
    <property type="match status" value="1"/>
</dbReference>
<evidence type="ECO:0000313" key="9">
    <source>
        <dbReference type="Proteomes" id="UP001497444"/>
    </source>
</evidence>